<evidence type="ECO:0000313" key="2">
    <source>
        <dbReference type="Proteomes" id="UP000269945"/>
    </source>
</evidence>
<feature type="non-terminal residue" evidence="1">
    <location>
        <position position="1"/>
    </location>
</feature>
<dbReference type="EMBL" id="CYRY02009442">
    <property type="protein sequence ID" value="VCW77829.1"/>
    <property type="molecule type" value="Genomic_DNA"/>
</dbReference>
<dbReference type="AlphaFoldDB" id="A0A9X9LNZ9"/>
<organism evidence="1 2">
    <name type="scientific">Gulo gulo</name>
    <name type="common">Wolverine</name>
    <name type="synonym">Gluton</name>
    <dbReference type="NCBI Taxonomy" id="48420"/>
    <lineage>
        <taxon>Eukaryota</taxon>
        <taxon>Metazoa</taxon>
        <taxon>Chordata</taxon>
        <taxon>Craniata</taxon>
        <taxon>Vertebrata</taxon>
        <taxon>Euteleostomi</taxon>
        <taxon>Mammalia</taxon>
        <taxon>Eutheria</taxon>
        <taxon>Laurasiatheria</taxon>
        <taxon>Carnivora</taxon>
        <taxon>Caniformia</taxon>
        <taxon>Musteloidea</taxon>
        <taxon>Mustelidae</taxon>
        <taxon>Guloninae</taxon>
        <taxon>Gulo</taxon>
    </lineage>
</organism>
<name>A0A9X9LNZ9_GULGU</name>
<reference evidence="1 2" key="1">
    <citation type="submission" date="2018-10" db="EMBL/GenBank/DDBJ databases">
        <authorList>
            <person name="Ekblom R."/>
            <person name="Jareborg N."/>
        </authorList>
    </citation>
    <scope>NUCLEOTIDE SEQUENCE [LARGE SCALE GENOMIC DNA]</scope>
    <source>
        <tissue evidence="1">Muscle</tissue>
    </source>
</reference>
<evidence type="ECO:0000313" key="1">
    <source>
        <dbReference type="EMBL" id="VCW77829.1"/>
    </source>
</evidence>
<comment type="caution">
    <text evidence="1">The sequence shown here is derived from an EMBL/GenBank/DDBJ whole genome shotgun (WGS) entry which is preliminary data.</text>
</comment>
<proteinExistence type="predicted"/>
<sequence>MNLAILWTEAPGPCMGVAGRGILALVWRGACRNPAFPPG</sequence>
<keyword evidence="2" id="KW-1185">Reference proteome</keyword>
<dbReference type="Proteomes" id="UP000269945">
    <property type="component" value="Unassembled WGS sequence"/>
</dbReference>
<gene>
    <name evidence="1" type="ORF">BN2614_LOCUS3</name>
</gene>
<accession>A0A9X9LNZ9</accession>
<protein>
    <submittedName>
        <fullName evidence="1">Uncharacterized protein</fullName>
    </submittedName>
</protein>